<organism evidence="1 2">
    <name type="scientific">Aspergillus aculeatinus CBS 121060</name>
    <dbReference type="NCBI Taxonomy" id="1448322"/>
    <lineage>
        <taxon>Eukaryota</taxon>
        <taxon>Fungi</taxon>
        <taxon>Dikarya</taxon>
        <taxon>Ascomycota</taxon>
        <taxon>Pezizomycotina</taxon>
        <taxon>Eurotiomycetes</taxon>
        <taxon>Eurotiomycetidae</taxon>
        <taxon>Eurotiales</taxon>
        <taxon>Aspergillaceae</taxon>
        <taxon>Aspergillus</taxon>
        <taxon>Aspergillus subgen. Circumdati</taxon>
    </lineage>
</organism>
<proteinExistence type="predicted"/>
<evidence type="ECO:0000313" key="1">
    <source>
        <dbReference type="EMBL" id="RAH72134.1"/>
    </source>
</evidence>
<protein>
    <submittedName>
        <fullName evidence="1">Uncharacterized protein</fullName>
    </submittedName>
</protein>
<dbReference type="Proteomes" id="UP000249661">
    <property type="component" value="Unassembled WGS sequence"/>
</dbReference>
<reference evidence="1" key="1">
    <citation type="submission" date="2018-02" db="EMBL/GenBank/DDBJ databases">
        <title>The genomes of Aspergillus section Nigri reveals drivers in fungal speciation.</title>
        <authorList>
            <consortium name="DOE Joint Genome Institute"/>
            <person name="Vesth T.C."/>
            <person name="Nybo J."/>
            <person name="Theobald S."/>
            <person name="Brandl J."/>
            <person name="Frisvad J.C."/>
            <person name="Nielsen K.F."/>
            <person name="Lyhne E.K."/>
            <person name="Kogle M.E."/>
            <person name="Kuo A."/>
            <person name="Riley R."/>
            <person name="Clum A."/>
            <person name="Nolan M."/>
            <person name="Lipzen A."/>
            <person name="Salamov A."/>
            <person name="Henrissat B."/>
            <person name="Wiebenga A."/>
            <person name="De vries R.P."/>
            <person name="Grigoriev I.V."/>
            <person name="Mortensen U.H."/>
            <person name="Andersen M.R."/>
            <person name="Baker S.E."/>
        </authorList>
    </citation>
    <scope>NUCLEOTIDE SEQUENCE</scope>
    <source>
        <strain evidence="1">CBS 121060</strain>
    </source>
</reference>
<gene>
    <name evidence="1" type="ORF">BO66DRAFT_419060</name>
</gene>
<dbReference type="EMBL" id="KZ824945">
    <property type="protein sequence ID" value="RAH72134.1"/>
    <property type="molecule type" value="Genomic_DNA"/>
</dbReference>
<sequence>MELGFPRGLGQNQNQLPNFPYSVMDARSIPRTLGPAASTPGPSILEQQHQQHSSSTSSSTTPSSIPPTGRPTSPPVAATGTAAIHSAAAAAAAAGSAEVGQQSADSLAHGNGNGNGNGENWASRVLQEMKDLMLLLNREGRVLYASPSCVEITGFEAQSLEKSDLFRYVHEDDKSVLTQELKECIETGRLLRCHFRFCKPDSNFCLLEAHGHPHIAPSDPSSMPSGPGGGNGGRSTSASSTSASSNGNNGSSDSSSNGISSGAGSNGHRRLPRPLSPSPPQQLQQQKQSECRGIFLVCRPYPTRGAQLLNSFLEHKIENIRLNQRIAQLKEEEEEELNATQQSFNNSNSGAGNNNYHNNNRDGHLVHLSTTTTRQTYITTTQTFTQATTNRAPARDTPSTSGEDNESSDTVTSNADDADSRSFPGMEGVMDRLPAVDDRSHIEGIEVMTGLYYGEGERSQGLSTGQKHGRLVHYSDIDGESSGNDPQASRGVGDGDRRKRLKGEYMCTDCGTSDSPEWRKGPEGPKTLCNACGLRWAKKEKKRQDP</sequence>
<evidence type="ECO:0000313" key="2">
    <source>
        <dbReference type="Proteomes" id="UP000249661"/>
    </source>
</evidence>
<name>A0ACD1HFD2_9EURO</name>
<keyword evidence="2" id="KW-1185">Reference proteome</keyword>
<accession>A0ACD1HFD2</accession>